<dbReference type="Proteomes" id="UP000266841">
    <property type="component" value="Unassembled WGS sequence"/>
</dbReference>
<sequence>MDSKMDDFQNMVLKAIQDGMANHLAERQAVEAAMTTATGVCDDLERKTTAGRDMANNVAARKKELADTIEESKSAARSNQRAVDDVKHSFNQAQGLHSETGPGPREQPYQQEQDANMSLPYYC</sequence>
<gene>
    <name evidence="2" type="ORF">THAOC_26060</name>
</gene>
<keyword evidence="3" id="KW-1185">Reference proteome</keyword>
<name>K0RKS6_THAOC</name>
<organism evidence="2 3">
    <name type="scientific">Thalassiosira oceanica</name>
    <name type="common">Marine diatom</name>
    <dbReference type="NCBI Taxonomy" id="159749"/>
    <lineage>
        <taxon>Eukaryota</taxon>
        <taxon>Sar</taxon>
        <taxon>Stramenopiles</taxon>
        <taxon>Ochrophyta</taxon>
        <taxon>Bacillariophyta</taxon>
        <taxon>Coscinodiscophyceae</taxon>
        <taxon>Thalassiosirophycidae</taxon>
        <taxon>Thalassiosirales</taxon>
        <taxon>Thalassiosiraceae</taxon>
        <taxon>Thalassiosira</taxon>
    </lineage>
</organism>
<reference evidence="2 3" key="1">
    <citation type="journal article" date="2012" name="Genome Biol.">
        <title>Genome and low-iron response of an oceanic diatom adapted to chronic iron limitation.</title>
        <authorList>
            <person name="Lommer M."/>
            <person name="Specht M."/>
            <person name="Roy A.S."/>
            <person name="Kraemer L."/>
            <person name="Andreson R."/>
            <person name="Gutowska M.A."/>
            <person name="Wolf J."/>
            <person name="Bergner S.V."/>
            <person name="Schilhabel M.B."/>
            <person name="Klostermeier U.C."/>
            <person name="Beiko R.G."/>
            <person name="Rosenstiel P."/>
            <person name="Hippler M."/>
            <person name="Laroche J."/>
        </authorList>
    </citation>
    <scope>NUCLEOTIDE SEQUENCE [LARGE SCALE GENOMIC DNA]</scope>
    <source>
        <strain evidence="2 3">CCMP1005</strain>
    </source>
</reference>
<comment type="caution">
    <text evidence="2">The sequence shown here is derived from an EMBL/GenBank/DDBJ whole genome shotgun (WGS) entry which is preliminary data.</text>
</comment>
<evidence type="ECO:0000313" key="3">
    <source>
        <dbReference type="Proteomes" id="UP000266841"/>
    </source>
</evidence>
<protein>
    <submittedName>
        <fullName evidence="2">Uncharacterized protein</fullName>
    </submittedName>
</protein>
<dbReference type="AlphaFoldDB" id="K0RKS6"/>
<evidence type="ECO:0000313" key="2">
    <source>
        <dbReference type="EMBL" id="EJK54328.1"/>
    </source>
</evidence>
<dbReference type="EMBL" id="AGNL01035991">
    <property type="protein sequence ID" value="EJK54328.1"/>
    <property type="molecule type" value="Genomic_DNA"/>
</dbReference>
<proteinExistence type="predicted"/>
<evidence type="ECO:0000256" key="1">
    <source>
        <dbReference type="SAM" id="MobiDB-lite"/>
    </source>
</evidence>
<feature type="region of interest" description="Disordered" evidence="1">
    <location>
        <begin position="69"/>
        <end position="123"/>
    </location>
</feature>
<accession>K0RKS6</accession>